<feature type="compositionally biased region" description="Basic and acidic residues" evidence="2">
    <location>
        <begin position="263"/>
        <end position="278"/>
    </location>
</feature>
<dbReference type="Pfam" id="PF02493">
    <property type="entry name" value="MORN"/>
    <property type="match status" value="3"/>
</dbReference>
<protein>
    <submittedName>
        <fullName evidence="3">Dinap1-interacting protein 5</fullName>
    </submittedName>
</protein>
<dbReference type="AlphaFoldDB" id="Q9LD34"/>
<dbReference type="InterPro" id="IPR003409">
    <property type="entry name" value="MORN"/>
</dbReference>
<feature type="compositionally biased region" description="Low complexity" evidence="2">
    <location>
        <begin position="169"/>
        <end position="195"/>
    </location>
</feature>
<name>Q9LD34_CRYCO</name>
<dbReference type="PANTHER" id="PTHR43215:SF14">
    <property type="entry name" value="RADIAL SPOKE HEAD 1 HOMOLOG"/>
    <property type="match status" value="1"/>
</dbReference>
<feature type="compositionally biased region" description="Low complexity" evidence="2">
    <location>
        <begin position="9"/>
        <end position="34"/>
    </location>
</feature>
<evidence type="ECO:0000256" key="1">
    <source>
        <dbReference type="ARBA" id="ARBA00022737"/>
    </source>
</evidence>
<reference evidence="3" key="2">
    <citation type="submission" date="2000-04" db="EMBL/GenBank/DDBJ databases">
        <authorList>
            <person name="Derelle E."/>
            <person name="Ausseil J."/>
            <person name="Moreau H."/>
        </authorList>
    </citation>
    <scope>NUCLEOTIDE SEQUENCE</scope>
</reference>
<dbReference type="SMART" id="SM00698">
    <property type="entry name" value="MORN"/>
    <property type="match status" value="3"/>
</dbReference>
<feature type="compositionally biased region" description="Acidic residues" evidence="2">
    <location>
        <begin position="200"/>
        <end position="213"/>
    </location>
</feature>
<dbReference type="PANTHER" id="PTHR43215">
    <property type="entry name" value="RADIAL SPOKE HEAD 1 HOMOLOG"/>
    <property type="match status" value="1"/>
</dbReference>
<dbReference type="EMBL" id="AF255661">
    <property type="protein sequence ID" value="AAF70817.1"/>
    <property type="molecule type" value="mRNA"/>
</dbReference>
<reference evidence="3" key="1">
    <citation type="journal article" date="1999" name="J. Eukaryot. Microbiol.">
        <title>Cyclic expression of a nuclear protein in a dinoflagellate.</title>
        <authorList>
            <person name="Bhaud Y."/>
            <person name="Geraud M.L."/>
            <person name="Ausseil J."/>
            <person name="Soyer-Gobillard M.O."/>
            <person name="Moreau H."/>
        </authorList>
    </citation>
    <scope>NUCLEOTIDE SEQUENCE</scope>
</reference>
<sequence length="642" mass="66779">MSSGPPKSLPAGPGVPGVPKAVPAAPKPGALPGAPGAPGKPGGLPGAPTGLPGKPAGAAPAAPSSLPSAPGGKPAGLPGAPTGLPGAPKALPKGAGSLPTAPGAPKALPGGPGAGRPTAPPAPKSLPSLRAGPSDTGFSAPPAPNQLPAAPPKPAAVPGAPKPGGLPGGYPAAPKPGVLPGAGVVPPAPKALPAAKVEEVEPEEPLSEEDELGGGEGQNWRQYIEADADDGIDDDDEPSDVGDEEEEEDSGEDSDAEPAASADEERRKRDMELLKARQETPGQYARAQMNEAKSAAAKPKPETFADAVTDEEEASPPHKSAGSDNEEVREDSSAAFLSQAPSSKKRSLISRVFSKSTKGQASPSLSGTSLLKANIDSHDESWYAAHLSRLEREGLPCTKIGTNGKPYDRRVHIDARNMQVEIRGGRTGATGVVLDDLVDLRKGFGSSEFEQFVVRIRKDCEPSDLHERALVLQMPHRTFSLLFSSGPACTTMAHSILYLLRSKNRGVMSSAPQVTSTSKGPKNGHATVHYPNRSSYSGQFQNYLRHGQGTMTLSDGTIHESEWRYDERHGKGKETCPDNTVFVGSYNKGLRHGFGVMTWPEGSRYADSLSVEERMVKANCFELMVPFTRDASQRTACPARAK</sequence>
<proteinExistence type="evidence at transcript level"/>
<gene>
    <name evidence="3" type="primary">Dip5</name>
</gene>
<evidence type="ECO:0000313" key="3">
    <source>
        <dbReference type="EMBL" id="AAF70817.1"/>
    </source>
</evidence>
<keyword evidence="1" id="KW-0677">Repeat</keyword>
<dbReference type="SUPFAM" id="SSF82185">
    <property type="entry name" value="Histone H3 K4-specific methyltransferase SET7/9 N-terminal domain"/>
    <property type="match status" value="1"/>
</dbReference>
<feature type="compositionally biased region" description="Low complexity" evidence="2">
    <location>
        <begin position="46"/>
        <end position="109"/>
    </location>
</feature>
<dbReference type="GO" id="GO:0005829">
    <property type="term" value="C:cytosol"/>
    <property type="evidence" value="ECO:0007669"/>
    <property type="project" value="TreeGrafter"/>
</dbReference>
<evidence type="ECO:0000256" key="2">
    <source>
        <dbReference type="SAM" id="MobiDB-lite"/>
    </source>
</evidence>
<organism evidence="3">
    <name type="scientific">Crypthecodinium cohnii</name>
    <name type="common">Dinoflagellate</name>
    <name type="synonym">Glenodinium cohnii</name>
    <dbReference type="NCBI Taxonomy" id="2866"/>
    <lineage>
        <taxon>Eukaryota</taxon>
        <taxon>Sar</taxon>
        <taxon>Alveolata</taxon>
        <taxon>Dinophyceae</taxon>
        <taxon>Gonyaulacales</taxon>
        <taxon>Crypthecodiniaceae</taxon>
        <taxon>Crypthecodinium</taxon>
    </lineage>
</organism>
<dbReference type="Gene3D" id="2.20.110.10">
    <property type="entry name" value="Histone H3 K4-specific methyltransferase SET7/9 N-terminal domain"/>
    <property type="match status" value="2"/>
</dbReference>
<feature type="compositionally biased region" description="Pro residues" evidence="2">
    <location>
        <begin position="141"/>
        <end position="155"/>
    </location>
</feature>
<feature type="compositionally biased region" description="Acidic residues" evidence="2">
    <location>
        <begin position="226"/>
        <end position="256"/>
    </location>
</feature>
<accession>Q9LD34</accession>
<feature type="region of interest" description="Disordered" evidence="2">
    <location>
        <begin position="1"/>
        <end position="342"/>
    </location>
</feature>